<reference evidence="2" key="1">
    <citation type="submission" date="2021-03" db="EMBL/GenBank/DDBJ databases">
        <title>Draft genome sequence of rust myrtle Austropuccinia psidii MF-1, a brazilian biotype.</title>
        <authorList>
            <person name="Quecine M.C."/>
            <person name="Pachon D.M.R."/>
            <person name="Bonatelli M.L."/>
            <person name="Correr F.H."/>
            <person name="Franceschini L.M."/>
            <person name="Leite T.F."/>
            <person name="Margarido G.R.A."/>
            <person name="Almeida C.A."/>
            <person name="Ferrarezi J.A."/>
            <person name="Labate C.A."/>
        </authorList>
    </citation>
    <scope>NUCLEOTIDE SEQUENCE</scope>
    <source>
        <strain evidence="2">MF-1</strain>
    </source>
</reference>
<organism evidence="2 3">
    <name type="scientific">Austropuccinia psidii MF-1</name>
    <dbReference type="NCBI Taxonomy" id="1389203"/>
    <lineage>
        <taxon>Eukaryota</taxon>
        <taxon>Fungi</taxon>
        <taxon>Dikarya</taxon>
        <taxon>Basidiomycota</taxon>
        <taxon>Pucciniomycotina</taxon>
        <taxon>Pucciniomycetes</taxon>
        <taxon>Pucciniales</taxon>
        <taxon>Sphaerophragmiaceae</taxon>
        <taxon>Austropuccinia</taxon>
    </lineage>
</organism>
<evidence type="ECO:0000256" key="1">
    <source>
        <dbReference type="SAM" id="MobiDB-lite"/>
    </source>
</evidence>
<gene>
    <name evidence="2" type="ORF">O181_070049</name>
</gene>
<evidence type="ECO:0000313" key="3">
    <source>
        <dbReference type="Proteomes" id="UP000765509"/>
    </source>
</evidence>
<proteinExistence type="predicted"/>
<dbReference type="AlphaFoldDB" id="A0A9Q3I942"/>
<feature type="region of interest" description="Disordered" evidence="1">
    <location>
        <begin position="1"/>
        <end position="30"/>
    </location>
</feature>
<dbReference type="EMBL" id="AVOT02035905">
    <property type="protein sequence ID" value="MBW0530334.1"/>
    <property type="molecule type" value="Genomic_DNA"/>
</dbReference>
<sequence>MEPEREYSDSFRLTRSVKPTKLPSGFKPLRHKQISDQKSPYFSIPGSIQERGKIIGKEQELFQPEKERVRSYDTETVGTGERSTKKQQIVGNTYYEASSLRIKNNISTQMEHNVFTPEINLNSNKLWLQMSQLAVQTQEKFDELHRSNLRLQELTILQEETVKAIQESCATLSKSSKENNKRLNQVLEEKYNFKRDRVCLEQDIHKLFNVFQNIKPQPQGNVLYNPYHQEDIKPDDLLKNEARSPSQYQDEDKMTYSEKEALKHLPEALNWPKLSGIGEYDHMEHINYIDGLFIDVPSIPDYWINARLNTAFKGHASIWYTEMKEIHGRRNWQ</sequence>
<protein>
    <submittedName>
        <fullName evidence="2">Uncharacterized protein</fullName>
    </submittedName>
</protein>
<comment type="caution">
    <text evidence="2">The sequence shown here is derived from an EMBL/GenBank/DDBJ whole genome shotgun (WGS) entry which is preliminary data.</text>
</comment>
<keyword evidence="3" id="KW-1185">Reference proteome</keyword>
<evidence type="ECO:0000313" key="2">
    <source>
        <dbReference type="EMBL" id="MBW0530334.1"/>
    </source>
</evidence>
<accession>A0A9Q3I942</accession>
<name>A0A9Q3I942_9BASI</name>
<feature type="region of interest" description="Disordered" evidence="1">
    <location>
        <begin position="65"/>
        <end position="85"/>
    </location>
</feature>
<dbReference type="Proteomes" id="UP000765509">
    <property type="component" value="Unassembled WGS sequence"/>
</dbReference>